<dbReference type="PANTHER" id="PTHR18968:SF129">
    <property type="entry name" value="ACETOLACTATE SYNTHASE"/>
    <property type="match status" value="1"/>
</dbReference>
<evidence type="ECO:0000259" key="4">
    <source>
        <dbReference type="Pfam" id="PF00205"/>
    </source>
</evidence>
<dbReference type="OrthoDB" id="4494979at2"/>
<evidence type="ECO:0000259" key="5">
    <source>
        <dbReference type="Pfam" id="PF02775"/>
    </source>
</evidence>
<dbReference type="InterPro" id="IPR000399">
    <property type="entry name" value="TPP-bd_CS"/>
</dbReference>
<accession>A0A165YUQ6</accession>
<dbReference type="GO" id="GO:0005948">
    <property type="term" value="C:acetolactate synthase complex"/>
    <property type="evidence" value="ECO:0007669"/>
    <property type="project" value="TreeGrafter"/>
</dbReference>
<dbReference type="GO" id="GO:0003984">
    <property type="term" value="F:acetolactate synthase activity"/>
    <property type="evidence" value="ECO:0007669"/>
    <property type="project" value="UniProtKB-EC"/>
</dbReference>
<evidence type="ECO:0000259" key="6">
    <source>
        <dbReference type="Pfam" id="PF02776"/>
    </source>
</evidence>
<dbReference type="GO" id="GO:0009099">
    <property type="term" value="P:L-valine biosynthetic process"/>
    <property type="evidence" value="ECO:0007669"/>
    <property type="project" value="TreeGrafter"/>
</dbReference>
<dbReference type="Gene3D" id="3.40.50.970">
    <property type="match status" value="2"/>
</dbReference>
<dbReference type="GO" id="GO:0009097">
    <property type="term" value="P:isoleucine biosynthetic process"/>
    <property type="evidence" value="ECO:0007669"/>
    <property type="project" value="TreeGrafter"/>
</dbReference>
<dbReference type="Pfam" id="PF02775">
    <property type="entry name" value="TPP_enzyme_C"/>
    <property type="match status" value="1"/>
</dbReference>
<dbReference type="AlphaFoldDB" id="A0A165YUQ6"/>
<name>A0A165YUQ6_9HYPH</name>
<dbReference type="RefSeq" id="WP_068005403.1">
    <property type="nucleotide sequence ID" value="NZ_FOFM01000002.1"/>
</dbReference>
<evidence type="ECO:0000313" key="7">
    <source>
        <dbReference type="EMBL" id="KZL19251.1"/>
    </source>
</evidence>
<evidence type="ECO:0000256" key="1">
    <source>
        <dbReference type="ARBA" id="ARBA00007812"/>
    </source>
</evidence>
<dbReference type="EC" id="2.2.1.6" evidence="7"/>
<gene>
    <name evidence="7" type="primary">ilvI_2</name>
    <name evidence="7" type="ORF">PsAD2_02002</name>
</gene>
<dbReference type="InterPro" id="IPR012001">
    <property type="entry name" value="Thiamin_PyroP_enz_TPP-bd_dom"/>
</dbReference>
<dbReference type="Pfam" id="PF02776">
    <property type="entry name" value="TPP_enzyme_N"/>
    <property type="match status" value="1"/>
</dbReference>
<reference evidence="7 8" key="1">
    <citation type="journal article" date="2016" name="Front. Microbiol.">
        <title>Comparative Genomic Analysis Reveals a Diverse Repertoire of Genes Involved in Prokaryote-Eukaryote Interactions within the Pseudovibrio Genus.</title>
        <authorList>
            <person name="Romano S."/>
            <person name="Fernandez-Guerra A."/>
            <person name="Reen F.J."/>
            <person name="Glockner F.O."/>
            <person name="Crowley S.P."/>
            <person name="O'Sullivan O."/>
            <person name="Cotter P.D."/>
            <person name="Adams C."/>
            <person name="Dobson A.D."/>
            <person name="O'Gara F."/>
        </authorList>
    </citation>
    <scope>NUCLEOTIDE SEQUENCE [LARGE SCALE GENOMIC DNA]</scope>
    <source>
        <strain evidence="7 8">Ad2</strain>
    </source>
</reference>
<dbReference type="PATRIC" id="fig|989403.3.peg.2141"/>
<dbReference type="GO" id="GO:0050660">
    <property type="term" value="F:flavin adenine dinucleotide binding"/>
    <property type="evidence" value="ECO:0007669"/>
    <property type="project" value="TreeGrafter"/>
</dbReference>
<proteinExistence type="inferred from homology"/>
<dbReference type="PROSITE" id="PS00187">
    <property type="entry name" value="TPP_ENZYMES"/>
    <property type="match status" value="1"/>
</dbReference>
<sequence>MRGADLIAQKLHQAGSQYAFGIPGGEVLALMDALNLAGLKFNLVKHENAGGFMAEGVWHALARQGVDAPVVLLATLGPGVTNAVNVIANAFQDRVPLIFITGCVDGADAETYTHQVMDHQQLLRPIVKASFKAAAGTLNAMMDKAISIAMSGQPGPVHIDVPISVAEGKSAERLRSPAYGIRAAQLPFGEVVEQARDLINSAERPIAIAGVDAVNACASAEIKAFCEAFQIPLLTSYKGKGLIPEAHRLSLGGAGLSPKADKRVLPLLEEADLIVLIGYDPIEMRVNWRNPWSNETPVIELTPVLRSHGMHHVSHTLAADIKPTLITLTPEESTGPLDAETDWLRDRIVPTQAALRADFAAEKSDWGPASVFHELRKTLPATTVATADSGAHRILLSQIWESVHPRTMLQSSALCTMACALPLGIGHKMAKPEDPVIVFVGDAGLEMGLGDLAVLRDMQVPFIVCVLVDESLSLIEMKQRANQHPNLGVDFSATNFPALADAYGGHGVWVDDTDTLKREAQAALKRDTFTLLACRIDRRAYDGQF</sequence>
<dbReference type="InterPro" id="IPR029061">
    <property type="entry name" value="THDP-binding"/>
</dbReference>
<dbReference type="CDD" id="cd07035">
    <property type="entry name" value="TPP_PYR_POX_like"/>
    <property type="match status" value="1"/>
</dbReference>
<feature type="domain" description="Thiamine pyrophosphate enzyme N-terminal TPP-binding" evidence="6">
    <location>
        <begin position="1"/>
        <end position="121"/>
    </location>
</feature>
<dbReference type="InterPro" id="IPR029035">
    <property type="entry name" value="DHS-like_NAD/FAD-binding_dom"/>
</dbReference>
<feature type="domain" description="Thiamine pyrophosphate enzyme central" evidence="4">
    <location>
        <begin position="192"/>
        <end position="326"/>
    </location>
</feature>
<comment type="caution">
    <text evidence="7">The sequence shown here is derived from an EMBL/GenBank/DDBJ whole genome shotgun (WGS) entry which is preliminary data.</text>
</comment>
<dbReference type="InterPro" id="IPR011766">
    <property type="entry name" value="TPP_enzyme_TPP-bd"/>
</dbReference>
<keyword evidence="2 3" id="KW-0786">Thiamine pyrophosphate</keyword>
<dbReference type="Pfam" id="PF00205">
    <property type="entry name" value="TPP_enzyme_M"/>
    <property type="match status" value="1"/>
</dbReference>
<dbReference type="InterPro" id="IPR045229">
    <property type="entry name" value="TPP_enz"/>
</dbReference>
<comment type="similarity">
    <text evidence="1 3">Belongs to the TPP enzyme family.</text>
</comment>
<dbReference type="Proteomes" id="UP000076577">
    <property type="component" value="Unassembled WGS sequence"/>
</dbReference>
<protein>
    <submittedName>
        <fullName evidence="7">Acetolactate synthase isozyme 3 large subunit</fullName>
        <ecNumber evidence="7">2.2.1.6</ecNumber>
    </submittedName>
</protein>
<dbReference type="PANTHER" id="PTHR18968">
    <property type="entry name" value="THIAMINE PYROPHOSPHATE ENZYMES"/>
    <property type="match status" value="1"/>
</dbReference>
<evidence type="ECO:0000313" key="8">
    <source>
        <dbReference type="Proteomes" id="UP000076577"/>
    </source>
</evidence>
<organism evidence="7 8">
    <name type="scientific">Pseudovibrio axinellae</name>
    <dbReference type="NCBI Taxonomy" id="989403"/>
    <lineage>
        <taxon>Bacteria</taxon>
        <taxon>Pseudomonadati</taxon>
        <taxon>Pseudomonadota</taxon>
        <taxon>Alphaproteobacteria</taxon>
        <taxon>Hyphomicrobiales</taxon>
        <taxon>Stappiaceae</taxon>
        <taxon>Pseudovibrio</taxon>
    </lineage>
</organism>
<dbReference type="SUPFAM" id="SSF52467">
    <property type="entry name" value="DHS-like NAD/FAD-binding domain"/>
    <property type="match status" value="1"/>
</dbReference>
<dbReference type="Gene3D" id="3.40.50.1220">
    <property type="entry name" value="TPP-binding domain"/>
    <property type="match status" value="1"/>
</dbReference>
<dbReference type="STRING" id="989403.SAMN05421798_102705"/>
<dbReference type="InterPro" id="IPR012000">
    <property type="entry name" value="Thiamin_PyroP_enz_cen_dom"/>
</dbReference>
<keyword evidence="7" id="KW-0808">Transferase</keyword>
<evidence type="ECO:0000256" key="2">
    <source>
        <dbReference type="ARBA" id="ARBA00023052"/>
    </source>
</evidence>
<dbReference type="EMBL" id="LMCB01000015">
    <property type="protein sequence ID" value="KZL19251.1"/>
    <property type="molecule type" value="Genomic_DNA"/>
</dbReference>
<dbReference type="GO" id="GO:0030976">
    <property type="term" value="F:thiamine pyrophosphate binding"/>
    <property type="evidence" value="ECO:0007669"/>
    <property type="project" value="InterPro"/>
</dbReference>
<dbReference type="SUPFAM" id="SSF52518">
    <property type="entry name" value="Thiamin diphosphate-binding fold (THDP-binding)"/>
    <property type="match status" value="2"/>
</dbReference>
<feature type="domain" description="Thiamine pyrophosphate enzyme TPP-binding" evidence="5">
    <location>
        <begin position="388"/>
        <end position="533"/>
    </location>
</feature>
<evidence type="ECO:0000256" key="3">
    <source>
        <dbReference type="RuleBase" id="RU362132"/>
    </source>
</evidence>
<dbReference type="GO" id="GO:0000287">
    <property type="term" value="F:magnesium ion binding"/>
    <property type="evidence" value="ECO:0007669"/>
    <property type="project" value="InterPro"/>
</dbReference>
<keyword evidence="8" id="KW-1185">Reference proteome</keyword>